<dbReference type="CDD" id="cd04088">
    <property type="entry name" value="EFG_mtEFG_II"/>
    <property type="match status" value="1"/>
</dbReference>
<dbReference type="GeneID" id="20713197"/>
<protein>
    <recommendedName>
        <fullName evidence="6">Elongation factor G, mitochondrial</fullName>
        <shortName evidence="6">EF-Gmt</shortName>
    </recommendedName>
    <alternativeName>
        <fullName evidence="6">Elongation factor G 1, mitochondrial</fullName>
        <shortName evidence="6">mEF-G 1</shortName>
    </alternativeName>
    <alternativeName>
        <fullName evidence="6">Elongation factor G1</fullName>
    </alternativeName>
</protein>
<dbReference type="CDD" id="cd16262">
    <property type="entry name" value="EFG_III"/>
    <property type="match status" value="1"/>
</dbReference>
<evidence type="ECO:0000256" key="5">
    <source>
        <dbReference type="ARBA" id="ARBA00023134"/>
    </source>
</evidence>
<dbReference type="FunFam" id="3.30.70.240:FF:000001">
    <property type="entry name" value="Elongation factor G"/>
    <property type="match status" value="1"/>
</dbReference>
<dbReference type="CDD" id="cd01886">
    <property type="entry name" value="EF-G"/>
    <property type="match status" value="1"/>
</dbReference>
<dbReference type="Gene3D" id="3.30.70.240">
    <property type="match status" value="1"/>
</dbReference>
<dbReference type="InterPro" id="IPR041095">
    <property type="entry name" value="EFG_II"/>
</dbReference>
<dbReference type="FunFam" id="3.40.50.300:FF:000029">
    <property type="entry name" value="Elongation factor G"/>
    <property type="match status" value="1"/>
</dbReference>
<dbReference type="Gene3D" id="2.40.30.10">
    <property type="entry name" value="Translation factors"/>
    <property type="match status" value="1"/>
</dbReference>
<organism evidence="10 11">
    <name type="scientific">Theileria orientalis strain Shintoku</name>
    <dbReference type="NCBI Taxonomy" id="869250"/>
    <lineage>
        <taxon>Eukaryota</taxon>
        <taxon>Sar</taxon>
        <taxon>Alveolata</taxon>
        <taxon>Apicomplexa</taxon>
        <taxon>Aconoidasida</taxon>
        <taxon>Piroplasmida</taxon>
        <taxon>Theileriidae</taxon>
        <taxon>Theileria</taxon>
    </lineage>
</organism>
<feature type="chain" id="PRO_5003795912" description="Elongation factor G, mitochondrial" evidence="8">
    <location>
        <begin position="25"/>
        <end position="842"/>
    </location>
</feature>
<dbReference type="SUPFAM" id="SSF54211">
    <property type="entry name" value="Ribosomal protein S5 domain 2-like"/>
    <property type="match status" value="1"/>
</dbReference>
<evidence type="ECO:0000256" key="1">
    <source>
        <dbReference type="ARBA" id="ARBA00005870"/>
    </source>
</evidence>
<dbReference type="InterPro" id="IPR047872">
    <property type="entry name" value="EFG_IV"/>
</dbReference>
<dbReference type="InterPro" id="IPR020568">
    <property type="entry name" value="Ribosomal_Su5_D2-typ_SF"/>
</dbReference>
<dbReference type="InterPro" id="IPR005225">
    <property type="entry name" value="Small_GTP-bd"/>
</dbReference>
<dbReference type="Pfam" id="PF22042">
    <property type="entry name" value="EF-G_D2"/>
    <property type="match status" value="1"/>
</dbReference>
<dbReference type="InterPro" id="IPR014721">
    <property type="entry name" value="Ribsml_uS5_D2-typ_fold_subgr"/>
</dbReference>
<dbReference type="GO" id="GO:0003746">
    <property type="term" value="F:translation elongation factor activity"/>
    <property type="evidence" value="ECO:0007669"/>
    <property type="project" value="UniProtKB-UniRule"/>
</dbReference>
<dbReference type="AlphaFoldDB" id="J7MEX1"/>
<evidence type="ECO:0000256" key="6">
    <source>
        <dbReference type="HAMAP-Rule" id="MF_03061"/>
    </source>
</evidence>
<feature type="binding site" evidence="6">
    <location>
        <begin position="182"/>
        <end position="186"/>
    </location>
    <ligand>
        <name>GTP</name>
        <dbReference type="ChEBI" id="CHEBI:37565"/>
    </ligand>
</feature>
<keyword evidence="3 6" id="KW-0251">Elongation factor</keyword>
<dbReference type="eggNOG" id="KOG0465">
    <property type="taxonomic scope" value="Eukaryota"/>
</dbReference>
<dbReference type="SUPFAM" id="SSF50447">
    <property type="entry name" value="Translation proteins"/>
    <property type="match status" value="1"/>
</dbReference>
<evidence type="ECO:0000313" key="10">
    <source>
        <dbReference type="EMBL" id="BAM38789.1"/>
    </source>
</evidence>
<dbReference type="Gene3D" id="3.30.70.870">
    <property type="entry name" value="Elongation Factor G (Translational Gtpase), domain 3"/>
    <property type="match status" value="1"/>
</dbReference>
<name>J7MEX1_THEOR</name>
<dbReference type="NCBIfam" id="TIGR00231">
    <property type="entry name" value="small_GTP"/>
    <property type="match status" value="1"/>
</dbReference>
<evidence type="ECO:0000259" key="9">
    <source>
        <dbReference type="PROSITE" id="PS51722"/>
    </source>
</evidence>
<dbReference type="OMA" id="MDDMVGG"/>
<dbReference type="Pfam" id="PF00679">
    <property type="entry name" value="EFG_C"/>
    <property type="match status" value="1"/>
</dbReference>
<keyword evidence="6" id="KW-0496">Mitochondrion</keyword>
<dbReference type="InterPro" id="IPR000640">
    <property type="entry name" value="EFG_V-like"/>
</dbReference>
<dbReference type="SMART" id="SM00889">
    <property type="entry name" value="EFG_IV"/>
    <property type="match status" value="1"/>
</dbReference>
<comment type="pathway">
    <text evidence="6">Protein biosynthesis; polypeptide chain elongation.</text>
</comment>
<dbReference type="InterPro" id="IPR027417">
    <property type="entry name" value="P-loop_NTPase"/>
</dbReference>
<evidence type="ECO:0000256" key="4">
    <source>
        <dbReference type="ARBA" id="ARBA00022917"/>
    </source>
</evidence>
<dbReference type="VEuPathDB" id="PiroplasmaDB:TOT_010000257"/>
<evidence type="ECO:0000256" key="8">
    <source>
        <dbReference type="SAM" id="SignalP"/>
    </source>
</evidence>
<feature type="region of interest" description="Disordered" evidence="7">
    <location>
        <begin position="417"/>
        <end position="446"/>
    </location>
</feature>
<dbReference type="GO" id="GO:0032790">
    <property type="term" value="P:ribosome disassembly"/>
    <property type="evidence" value="ECO:0007669"/>
    <property type="project" value="TreeGrafter"/>
</dbReference>
<dbReference type="Gene3D" id="3.30.230.10">
    <property type="match status" value="1"/>
</dbReference>
<dbReference type="RefSeq" id="XP_009689090.1">
    <property type="nucleotide sequence ID" value="XM_009690795.1"/>
</dbReference>
<sequence length="842" mass="96144">MLKCSSILLFFILLFYTYVKLSYSHNYLNFCRKFCKNGSNINVKPYFFINRNNVTPIQSKNNSFLNHYVTPFYKRSKLSPNLASLSNDFQITEVKLERYRNIGGFDGRIMAHIDAGKTTTTERILYLTGVTYKMGEVHEGQAVMDYLPQEKERGITITSAATTCYWRGGYRKIPIHRINIIDTPGHVDFTVEVERSLRVLDGGIVVFDGVAGVEPQSETVWRQADRYKIPRIAYVNKMDRIGADFEKCINEMKEKLGAFPIPVFIPVGVHSDFEGVIDVIRMITERRSKFYKFSKEKNNFNYEELEIPKKMKESYEKYRELLVETVAQESEELMEKYFAQGEVALSCLKHNLEPITEQEIRDMLRTLTLANKVVPLACGSSLKNKNIQGILDMVLDFLPSPCETNKLFLESIKSSELEKESEEKDQQEDVEGGKQPEQQLTEEDDDKRNDAYFDVRDFSQPFAALVFKLAFDSNLGKQSFVRIYRGTVKVGDSVYNPRMKKSQRVQKILFVHSDTRKQIKEAHAGDIVGVKAITGDTLCSEKEPIVLESMEFPEPVISRSVDIIYSGDDVRLYPVLEKYMDEDPSFKMHRNKETGQTLISGMGELHLEVVLDRIKREHKLELKTGDPQVAFKETFVKEVQAEGKFIKQTGGHGQYGHVNFHVLPLEQGSGVKFESKIFGGAIPKEFVPYIEQALREELNTGLLANYPVTDVLVTLVNGSFHEVDSSEFAFKMATSRGIREAARLSGMRLLEPIMKVRIVCPTVNFGEVISDLSKRRGKIKSNRDGHGSVKEIEAVAPLKEMTGYISKLRSLSQGRGFYTMEMSHYEPVPREVQDQIVSTRKD</sequence>
<comment type="function">
    <text evidence="6">Mitochondrial GTPase that catalyzes the GTP-dependent ribosomal translocation step during translation elongation. During this step, the ribosome changes from the pre-translocational (PRE) to the post-translocational (POST) state as the newly formed A-site-bound peptidyl-tRNA and P-site-bound deacylated tRNA move to the P and E sites, respectively. Catalyzes the coordinated movement of the two tRNA molecules, the mRNA and conformational changes in the ribosome.</text>
</comment>
<feature type="domain" description="Tr-type G" evidence="9">
    <location>
        <begin position="102"/>
        <end position="402"/>
    </location>
</feature>
<comment type="similarity">
    <text evidence="6">Belongs to the GTP-binding elongation factor family. EF-G/EF-2 subfamily.</text>
</comment>
<evidence type="ECO:0000256" key="3">
    <source>
        <dbReference type="ARBA" id="ARBA00022768"/>
    </source>
</evidence>
<evidence type="ECO:0000256" key="2">
    <source>
        <dbReference type="ARBA" id="ARBA00022741"/>
    </source>
</evidence>
<proteinExistence type="inferred from homology"/>
<evidence type="ECO:0000256" key="7">
    <source>
        <dbReference type="SAM" id="MobiDB-lite"/>
    </source>
</evidence>
<feature type="signal peptide" evidence="8">
    <location>
        <begin position="1"/>
        <end position="24"/>
    </location>
</feature>
<dbReference type="KEGG" id="tot:TOT_010000257"/>
<dbReference type="UniPathway" id="UPA00345"/>
<dbReference type="InterPro" id="IPR009000">
    <property type="entry name" value="Transl_B-barrel_sf"/>
</dbReference>
<dbReference type="Proteomes" id="UP000003786">
    <property type="component" value="Chromosome 1"/>
</dbReference>
<accession>J7MEX1</accession>
<comment type="subcellular location">
    <subcellularLocation>
        <location evidence="6">Mitochondrion</location>
    </subcellularLocation>
</comment>
<dbReference type="InterPro" id="IPR004540">
    <property type="entry name" value="Transl_elong_EFG/EF2"/>
</dbReference>
<keyword evidence="11" id="KW-1185">Reference proteome</keyword>
<dbReference type="Pfam" id="PF03764">
    <property type="entry name" value="EFG_IV"/>
    <property type="match status" value="1"/>
</dbReference>
<dbReference type="SUPFAM" id="SSF52540">
    <property type="entry name" value="P-loop containing nucleoside triphosphate hydrolases"/>
    <property type="match status" value="1"/>
</dbReference>
<dbReference type="PROSITE" id="PS00301">
    <property type="entry name" value="G_TR_1"/>
    <property type="match status" value="1"/>
</dbReference>
<keyword evidence="2 6" id="KW-0547">Nucleotide-binding</keyword>
<dbReference type="InterPro" id="IPR009022">
    <property type="entry name" value="EFG_III"/>
</dbReference>
<dbReference type="CDD" id="cd01434">
    <property type="entry name" value="EFG_mtEFG1_IV"/>
    <property type="match status" value="1"/>
</dbReference>
<dbReference type="Pfam" id="PF00009">
    <property type="entry name" value="GTP_EFTU"/>
    <property type="match status" value="1"/>
</dbReference>
<keyword evidence="5 6" id="KW-0342">GTP-binding</keyword>
<dbReference type="PRINTS" id="PR00315">
    <property type="entry name" value="ELONGATNFCT"/>
</dbReference>
<dbReference type="InterPro" id="IPR035647">
    <property type="entry name" value="EFG_III/V"/>
</dbReference>
<dbReference type="PANTHER" id="PTHR43261">
    <property type="entry name" value="TRANSLATION ELONGATION FACTOR G-RELATED"/>
    <property type="match status" value="1"/>
</dbReference>
<comment type="similarity">
    <text evidence="1">Belongs to the TRAFAC class translation factor GTPase superfamily. Classic translation factor GTPase family. EF-G/EF-2 subfamily.</text>
</comment>
<dbReference type="InterPro" id="IPR005517">
    <property type="entry name" value="Transl_elong_EFG/EF2_IV"/>
</dbReference>
<dbReference type="PROSITE" id="PS51722">
    <property type="entry name" value="G_TR_2"/>
    <property type="match status" value="1"/>
</dbReference>
<dbReference type="CDD" id="cd03713">
    <property type="entry name" value="EFG_mtEFG_C"/>
    <property type="match status" value="1"/>
</dbReference>
<dbReference type="InterPro" id="IPR031157">
    <property type="entry name" value="G_TR_CS"/>
</dbReference>
<dbReference type="InterPro" id="IPR035649">
    <property type="entry name" value="EFG_V"/>
</dbReference>
<dbReference type="GO" id="GO:0005739">
    <property type="term" value="C:mitochondrion"/>
    <property type="evidence" value="ECO:0007669"/>
    <property type="project" value="UniProtKB-SubCell"/>
</dbReference>
<dbReference type="PANTHER" id="PTHR43261:SF1">
    <property type="entry name" value="RIBOSOME-RELEASING FACTOR 2, MITOCHONDRIAL"/>
    <property type="match status" value="1"/>
</dbReference>
<dbReference type="EMBL" id="AP011946">
    <property type="protein sequence ID" value="BAM38789.1"/>
    <property type="molecule type" value="Genomic_DNA"/>
</dbReference>
<dbReference type="GO" id="GO:0003924">
    <property type="term" value="F:GTPase activity"/>
    <property type="evidence" value="ECO:0007669"/>
    <property type="project" value="UniProtKB-UniRule"/>
</dbReference>
<feature type="binding site" evidence="6">
    <location>
        <begin position="236"/>
        <end position="239"/>
    </location>
    <ligand>
        <name>GTP</name>
        <dbReference type="ChEBI" id="CHEBI:37565"/>
    </ligand>
</feature>
<dbReference type="SMART" id="SM00838">
    <property type="entry name" value="EFG_C"/>
    <property type="match status" value="1"/>
</dbReference>
<dbReference type="GO" id="GO:0005525">
    <property type="term" value="F:GTP binding"/>
    <property type="evidence" value="ECO:0007669"/>
    <property type="project" value="UniProtKB-UniRule"/>
</dbReference>
<dbReference type="Gene3D" id="3.40.50.300">
    <property type="entry name" value="P-loop containing nucleotide triphosphate hydrolases"/>
    <property type="match status" value="1"/>
</dbReference>
<dbReference type="InterPro" id="IPR053905">
    <property type="entry name" value="EF-G-like_DII"/>
</dbReference>
<dbReference type="STRING" id="869250.J7MEX1"/>
<feature type="binding site" evidence="6">
    <location>
        <begin position="111"/>
        <end position="118"/>
    </location>
    <ligand>
        <name>GTP</name>
        <dbReference type="ChEBI" id="CHEBI:37565"/>
    </ligand>
</feature>
<gene>
    <name evidence="10" type="ORF">TOT_010000257</name>
</gene>
<keyword evidence="4 6" id="KW-0648">Protein biosynthesis</keyword>
<dbReference type="HAMAP" id="MF_00054_B">
    <property type="entry name" value="EF_G_EF_2_B"/>
    <property type="match status" value="1"/>
</dbReference>
<keyword evidence="8" id="KW-0732">Signal</keyword>
<dbReference type="OrthoDB" id="198619at2759"/>
<dbReference type="SUPFAM" id="SSF54980">
    <property type="entry name" value="EF-G C-terminal domain-like"/>
    <property type="match status" value="2"/>
</dbReference>
<reference evidence="10 11" key="1">
    <citation type="journal article" date="2012" name="MBio">
        <title>Comparative genome analysis of three eukaryotic parasites with differing abilities to transform leukocytes reveals key mediators of Theileria-induced leukocyte transformation.</title>
        <authorList>
            <person name="Hayashida K."/>
            <person name="Hara Y."/>
            <person name="Abe T."/>
            <person name="Yamasaki C."/>
            <person name="Toyoda A."/>
            <person name="Kosuge T."/>
            <person name="Suzuki Y."/>
            <person name="Sato Y."/>
            <person name="Kawashima S."/>
            <person name="Katayama T."/>
            <person name="Wakaguri H."/>
            <person name="Inoue N."/>
            <person name="Homma K."/>
            <person name="Tada-Umezaki M."/>
            <person name="Yagi Y."/>
            <person name="Fujii Y."/>
            <person name="Habara T."/>
            <person name="Kanehisa M."/>
            <person name="Watanabe H."/>
            <person name="Ito K."/>
            <person name="Gojobori T."/>
            <person name="Sugawara H."/>
            <person name="Imanishi T."/>
            <person name="Weir W."/>
            <person name="Gardner M."/>
            <person name="Pain A."/>
            <person name="Shiels B."/>
            <person name="Hattori M."/>
            <person name="Nene V."/>
            <person name="Sugimoto C."/>
        </authorList>
    </citation>
    <scope>NUCLEOTIDE SEQUENCE [LARGE SCALE GENOMIC DNA]</scope>
    <source>
        <strain evidence="10 11">Shintoku</strain>
    </source>
</reference>
<dbReference type="Pfam" id="PF14492">
    <property type="entry name" value="EFG_III"/>
    <property type="match status" value="1"/>
</dbReference>
<evidence type="ECO:0000313" key="11">
    <source>
        <dbReference type="Proteomes" id="UP000003786"/>
    </source>
</evidence>
<dbReference type="InterPro" id="IPR000795">
    <property type="entry name" value="T_Tr_GTP-bd_dom"/>
</dbReference>
<dbReference type="GO" id="GO:0070125">
    <property type="term" value="P:mitochondrial translational elongation"/>
    <property type="evidence" value="ECO:0007669"/>
    <property type="project" value="UniProtKB-UniRule"/>
</dbReference>